<dbReference type="Pfam" id="PF01794">
    <property type="entry name" value="Ferric_reduct"/>
    <property type="match status" value="1"/>
</dbReference>
<dbReference type="GeneID" id="8099824"/>
<feature type="transmembrane region" description="Helical" evidence="13">
    <location>
        <begin position="208"/>
        <end position="226"/>
    </location>
</feature>
<dbReference type="AlphaFoldDB" id="B8M5Q8"/>
<evidence type="ECO:0000313" key="16">
    <source>
        <dbReference type="Proteomes" id="UP000001745"/>
    </source>
</evidence>
<dbReference type="SUPFAM" id="SSF52343">
    <property type="entry name" value="Ferredoxin reductase-like, C-terminal NADP-linked domain"/>
    <property type="match status" value="1"/>
</dbReference>
<protein>
    <recommendedName>
        <fullName evidence="3">ferric-chelate reductase (NADPH)</fullName>
        <ecNumber evidence="3">1.16.1.9</ecNumber>
    </recommendedName>
</protein>
<dbReference type="PANTHER" id="PTHR32361">
    <property type="entry name" value="FERRIC/CUPRIC REDUCTASE TRANSMEMBRANE COMPONENT"/>
    <property type="match status" value="1"/>
</dbReference>
<dbReference type="VEuPathDB" id="FungiDB:TSTA_032110"/>
<gene>
    <name evidence="15" type="ORF">TSTA_032110</name>
</gene>
<dbReference type="InterPro" id="IPR017938">
    <property type="entry name" value="Riboflavin_synthase-like_b-brl"/>
</dbReference>
<proteinExistence type="inferred from homology"/>
<keyword evidence="7" id="KW-0249">Electron transport</keyword>
<dbReference type="InterPro" id="IPR039261">
    <property type="entry name" value="FNR_nucleotide-bd"/>
</dbReference>
<evidence type="ECO:0000256" key="3">
    <source>
        <dbReference type="ARBA" id="ARBA00012668"/>
    </source>
</evidence>
<feature type="transmembrane region" description="Helical" evidence="13">
    <location>
        <begin position="175"/>
        <end position="196"/>
    </location>
</feature>
<dbReference type="GO" id="GO:0006826">
    <property type="term" value="P:iron ion transport"/>
    <property type="evidence" value="ECO:0007669"/>
    <property type="project" value="TreeGrafter"/>
</dbReference>
<accession>B8M5Q8</accession>
<dbReference type="FunFam" id="3.40.50.80:FF:000023">
    <property type="entry name" value="Putative ferric-chelate reductase"/>
    <property type="match status" value="1"/>
</dbReference>
<evidence type="ECO:0000259" key="14">
    <source>
        <dbReference type="PROSITE" id="PS51384"/>
    </source>
</evidence>
<dbReference type="InterPro" id="IPR013130">
    <property type="entry name" value="Fe3_Rdtase_TM_dom"/>
</dbReference>
<keyword evidence="6 13" id="KW-0812">Transmembrane</keyword>
<dbReference type="EC" id="1.16.1.9" evidence="3"/>
<feature type="transmembrane region" description="Helical" evidence="13">
    <location>
        <begin position="246"/>
        <end position="264"/>
    </location>
</feature>
<dbReference type="Pfam" id="PF08030">
    <property type="entry name" value="NAD_binding_6"/>
    <property type="match status" value="1"/>
</dbReference>
<keyword evidence="4" id="KW-0813">Transport</keyword>
<feature type="transmembrane region" description="Helical" evidence="13">
    <location>
        <begin position="276"/>
        <end position="295"/>
    </location>
</feature>
<keyword evidence="8 13" id="KW-1133">Transmembrane helix</keyword>
<dbReference type="EMBL" id="EQ962654">
    <property type="protein sequence ID" value="EED19952.1"/>
    <property type="molecule type" value="Genomic_DNA"/>
</dbReference>
<keyword evidence="11 13" id="KW-0472">Membrane</keyword>
<evidence type="ECO:0000256" key="11">
    <source>
        <dbReference type="ARBA" id="ARBA00023136"/>
    </source>
</evidence>
<reference evidence="16" key="1">
    <citation type="journal article" date="2015" name="Genome Announc.">
        <title>Genome sequence of the AIDS-associated pathogen Penicillium marneffei (ATCC18224) and its near taxonomic relative Talaromyces stipitatus (ATCC10500).</title>
        <authorList>
            <person name="Nierman W.C."/>
            <person name="Fedorova-Abrams N.D."/>
            <person name="Andrianopoulos A."/>
        </authorList>
    </citation>
    <scope>NUCLEOTIDE SEQUENCE [LARGE SCALE GENOMIC DNA]</scope>
    <source>
        <strain evidence="16">ATCC 10500 / CBS 375.48 / QM 6759 / NRRL 1006</strain>
    </source>
</reference>
<evidence type="ECO:0000256" key="5">
    <source>
        <dbReference type="ARBA" id="ARBA00022475"/>
    </source>
</evidence>
<evidence type="ECO:0000256" key="1">
    <source>
        <dbReference type="ARBA" id="ARBA00004651"/>
    </source>
</evidence>
<dbReference type="SUPFAM" id="SSF63380">
    <property type="entry name" value="Riboflavin synthase domain-like"/>
    <property type="match status" value="1"/>
</dbReference>
<evidence type="ECO:0000256" key="8">
    <source>
        <dbReference type="ARBA" id="ARBA00022989"/>
    </source>
</evidence>
<evidence type="ECO:0000256" key="12">
    <source>
        <dbReference type="ARBA" id="ARBA00048483"/>
    </source>
</evidence>
<keyword evidence="5" id="KW-1003">Cell membrane</keyword>
<feature type="transmembrane region" description="Helical" evidence="13">
    <location>
        <begin position="135"/>
        <end position="155"/>
    </location>
</feature>
<dbReference type="FunCoup" id="B8M5Q8">
    <property type="interactions" value="385"/>
</dbReference>
<dbReference type="InParanoid" id="B8M5Q8"/>
<dbReference type="PhylomeDB" id="B8M5Q8"/>
<dbReference type="InterPro" id="IPR013121">
    <property type="entry name" value="Fe_red_NAD-bd_6"/>
</dbReference>
<evidence type="ECO:0000313" key="15">
    <source>
        <dbReference type="EMBL" id="EED19952.1"/>
    </source>
</evidence>
<comment type="similarity">
    <text evidence="2">Belongs to the ferric reductase (FRE) family.</text>
</comment>
<dbReference type="SFLD" id="SFLDS00052">
    <property type="entry name" value="Ferric_Reductase_Domain"/>
    <property type="match status" value="1"/>
</dbReference>
<evidence type="ECO:0000256" key="9">
    <source>
        <dbReference type="ARBA" id="ARBA00023002"/>
    </source>
</evidence>
<dbReference type="STRING" id="441959.B8M5Q8"/>
<dbReference type="InterPro" id="IPR051410">
    <property type="entry name" value="Ferric/Cupric_Reductase"/>
</dbReference>
<dbReference type="InterPro" id="IPR017927">
    <property type="entry name" value="FAD-bd_FR_type"/>
</dbReference>
<feature type="transmembrane region" description="Helical" evidence="13">
    <location>
        <begin position="48"/>
        <end position="66"/>
    </location>
</feature>
<dbReference type="SFLD" id="SFLDG01168">
    <property type="entry name" value="Ferric_reductase_subgroup_(FRE"/>
    <property type="match status" value="1"/>
</dbReference>
<feature type="domain" description="FAD-binding FR-type" evidence="14">
    <location>
        <begin position="325"/>
        <end position="451"/>
    </location>
</feature>
<evidence type="ECO:0000256" key="2">
    <source>
        <dbReference type="ARBA" id="ARBA00006278"/>
    </source>
</evidence>
<organism evidence="15 16">
    <name type="scientific">Talaromyces stipitatus (strain ATCC 10500 / CBS 375.48 / QM 6759 / NRRL 1006)</name>
    <name type="common">Penicillium stipitatum</name>
    <dbReference type="NCBI Taxonomy" id="441959"/>
    <lineage>
        <taxon>Eukaryota</taxon>
        <taxon>Fungi</taxon>
        <taxon>Dikarya</taxon>
        <taxon>Ascomycota</taxon>
        <taxon>Pezizomycotina</taxon>
        <taxon>Eurotiomycetes</taxon>
        <taxon>Eurotiomycetidae</taxon>
        <taxon>Eurotiales</taxon>
        <taxon>Trichocomaceae</taxon>
        <taxon>Talaromyces</taxon>
        <taxon>Talaromyces sect. Talaromyces</taxon>
    </lineage>
</organism>
<keyword evidence="10" id="KW-0406">Ion transport</keyword>
<evidence type="ECO:0000256" key="10">
    <source>
        <dbReference type="ARBA" id="ARBA00023065"/>
    </source>
</evidence>
<dbReference type="Proteomes" id="UP000001745">
    <property type="component" value="Unassembled WGS sequence"/>
</dbReference>
<keyword evidence="16" id="KW-1185">Reference proteome</keyword>
<comment type="catalytic activity">
    <reaction evidence="12">
        <text>2 a Fe(II)-siderophore + NADP(+) + H(+) = 2 a Fe(III)-siderophore + NADPH</text>
        <dbReference type="Rhea" id="RHEA:28795"/>
        <dbReference type="Rhea" id="RHEA-COMP:11342"/>
        <dbReference type="Rhea" id="RHEA-COMP:11344"/>
        <dbReference type="ChEBI" id="CHEBI:15378"/>
        <dbReference type="ChEBI" id="CHEBI:29033"/>
        <dbReference type="ChEBI" id="CHEBI:29034"/>
        <dbReference type="ChEBI" id="CHEBI:57783"/>
        <dbReference type="ChEBI" id="CHEBI:58349"/>
        <dbReference type="EC" id="1.16.1.9"/>
    </reaction>
</comment>
<dbReference type="GO" id="GO:0052851">
    <property type="term" value="F:ferric-chelate reductase (NADPH) activity"/>
    <property type="evidence" value="ECO:0007669"/>
    <property type="project" value="UniProtKB-EC"/>
</dbReference>
<dbReference type="HOGENOM" id="CLU_010365_3_1_1"/>
<dbReference type="OMA" id="NNETQRY"/>
<dbReference type="PROSITE" id="PS51384">
    <property type="entry name" value="FAD_FR"/>
    <property type="match status" value="1"/>
</dbReference>
<dbReference type="Gene3D" id="2.40.30.10">
    <property type="entry name" value="Translation factors"/>
    <property type="match status" value="1"/>
</dbReference>
<evidence type="ECO:0000256" key="6">
    <source>
        <dbReference type="ARBA" id="ARBA00022692"/>
    </source>
</evidence>
<evidence type="ECO:0000256" key="4">
    <source>
        <dbReference type="ARBA" id="ARBA00022448"/>
    </source>
</evidence>
<dbReference type="Pfam" id="PF08022">
    <property type="entry name" value="FAD_binding_8"/>
    <property type="match status" value="1"/>
</dbReference>
<keyword evidence="9" id="KW-0560">Oxidoreductase</keyword>
<sequence>MAGLTTPVIVAYMATTVYADQQAASGGGGGQPAQPTKAQELDELQSEYTHFMLIAMAATCALYFAWKSFLRLTSHIRRLHGMTNDSQRYFTRDDHRMAWFKRNIVDAPLFRVRHNREFQLSRAINMGTLPSRFQALCLVGLITMNVVLCVLHIPFSNDIKTYGDTLRNRTGTLATANLIPLVILVGRNNPLISLLGLSFDSWNFFHRWLARIVAAESLAHFLSWLFTSAEERGWATIVAGFHTSRLLITGLVATVGFVALVLFASSPLRHAFYETFLHFHILLALMAFIGLWYHLDGLPQKSYLAAALVAWGIERFIRLAINIYRNLVGGRTTAKAEALTGDATRITLKLARPWTFRPGQHVYICIPSVGLWTYHPFSVAWSEKEHLPTDEKGLVMTQQDVLSVENETISLLVRRRTGFTDTLYKRAAKGVDGRVYLSAFVEGPYGAIHDLDSYGTVLLFAGGIGITHHVPFVRHLVQGYADGTVAARRVTLVWTIQSPEHLEWVRPWMTSILQMDRRRDVLRIMLFITRPRSTKEIRSPSATVEMFPGRPNIQTVVDKEIEQQVGAMGVLVCGSGPLGDDVRRACRQRQMISNIDFIEESFTW</sequence>
<dbReference type="Gene3D" id="3.40.50.80">
    <property type="entry name" value="Nucleotide-binding domain of ferredoxin-NADP reductase (FNR) module"/>
    <property type="match status" value="1"/>
</dbReference>
<dbReference type="eggNOG" id="KOG0039">
    <property type="taxonomic scope" value="Eukaryota"/>
</dbReference>
<dbReference type="GO" id="GO:0005886">
    <property type="term" value="C:plasma membrane"/>
    <property type="evidence" value="ECO:0007669"/>
    <property type="project" value="UniProtKB-SubCell"/>
</dbReference>
<dbReference type="GO" id="GO:0015677">
    <property type="term" value="P:copper ion import"/>
    <property type="evidence" value="ECO:0007669"/>
    <property type="project" value="TreeGrafter"/>
</dbReference>
<evidence type="ECO:0000256" key="13">
    <source>
        <dbReference type="SAM" id="Phobius"/>
    </source>
</evidence>
<dbReference type="CDD" id="cd06186">
    <property type="entry name" value="NOX_Duox_like_FAD_NADP"/>
    <property type="match status" value="1"/>
</dbReference>
<dbReference type="InterPro" id="IPR013112">
    <property type="entry name" value="FAD-bd_8"/>
</dbReference>
<comment type="subcellular location">
    <subcellularLocation>
        <location evidence="1">Cell membrane</location>
        <topology evidence="1">Multi-pass membrane protein</topology>
    </subcellularLocation>
</comment>
<dbReference type="RefSeq" id="XP_002480386.1">
    <property type="nucleotide sequence ID" value="XM_002480341.1"/>
</dbReference>
<dbReference type="GO" id="GO:0006879">
    <property type="term" value="P:intracellular iron ion homeostasis"/>
    <property type="evidence" value="ECO:0007669"/>
    <property type="project" value="TreeGrafter"/>
</dbReference>
<dbReference type="PANTHER" id="PTHR32361:SF24">
    <property type="entry name" value="REDUCTASE, PUTATIVE (AFU_ORTHOLOGUE AFUA_3G10820)-RELATED"/>
    <property type="match status" value="1"/>
</dbReference>
<dbReference type="OrthoDB" id="4494341at2759"/>
<evidence type="ECO:0000256" key="7">
    <source>
        <dbReference type="ARBA" id="ARBA00022982"/>
    </source>
</evidence>
<name>B8M5Q8_TALSN</name>